<accession>A0A5B7HXV5</accession>
<organism evidence="2 3">
    <name type="scientific">Portunus trituberculatus</name>
    <name type="common">Swimming crab</name>
    <name type="synonym">Neptunus trituberculatus</name>
    <dbReference type="NCBI Taxonomy" id="210409"/>
    <lineage>
        <taxon>Eukaryota</taxon>
        <taxon>Metazoa</taxon>
        <taxon>Ecdysozoa</taxon>
        <taxon>Arthropoda</taxon>
        <taxon>Crustacea</taxon>
        <taxon>Multicrustacea</taxon>
        <taxon>Malacostraca</taxon>
        <taxon>Eumalacostraca</taxon>
        <taxon>Eucarida</taxon>
        <taxon>Decapoda</taxon>
        <taxon>Pleocyemata</taxon>
        <taxon>Brachyura</taxon>
        <taxon>Eubrachyura</taxon>
        <taxon>Portunoidea</taxon>
        <taxon>Portunidae</taxon>
        <taxon>Portuninae</taxon>
        <taxon>Portunus</taxon>
    </lineage>
</organism>
<dbReference type="EMBL" id="VSRR010039195">
    <property type="protein sequence ID" value="MPC74566.1"/>
    <property type="molecule type" value="Genomic_DNA"/>
</dbReference>
<name>A0A5B7HXV5_PORTR</name>
<sequence length="83" mass="9522">MKMMVRMKEEEKEGDDENHRNMYRRKYRRYGTTGGIRDPPSCPQVGLLACVCQKHHKSASKLQLQRHIMTFSTAASPLDGRAG</sequence>
<protein>
    <submittedName>
        <fullName evidence="2">Uncharacterized protein</fullName>
    </submittedName>
</protein>
<proteinExistence type="predicted"/>
<comment type="caution">
    <text evidence="2">The sequence shown here is derived from an EMBL/GenBank/DDBJ whole genome shotgun (WGS) entry which is preliminary data.</text>
</comment>
<gene>
    <name evidence="2" type="ORF">E2C01_068929</name>
</gene>
<reference evidence="2 3" key="1">
    <citation type="submission" date="2019-05" db="EMBL/GenBank/DDBJ databases">
        <title>Another draft genome of Portunus trituberculatus and its Hox gene families provides insights of decapod evolution.</title>
        <authorList>
            <person name="Jeong J.-H."/>
            <person name="Song I."/>
            <person name="Kim S."/>
            <person name="Choi T."/>
            <person name="Kim D."/>
            <person name="Ryu S."/>
            <person name="Kim W."/>
        </authorList>
    </citation>
    <scope>NUCLEOTIDE SEQUENCE [LARGE SCALE GENOMIC DNA]</scope>
    <source>
        <tissue evidence="2">Muscle</tissue>
    </source>
</reference>
<feature type="compositionally biased region" description="Basic and acidic residues" evidence="1">
    <location>
        <begin position="1"/>
        <end position="11"/>
    </location>
</feature>
<evidence type="ECO:0000313" key="2">
    <source>
        <dbReference type="EMBL" id="MPC74566.1"/>
    </source>
</evidence>
<dbReference type="Proteomes" id="UP000324222">
    <property type="component" value="Unassembled WGS sequence"/>
</dbReference>
<keyword evidence="3" id="KW-1185">Reference proteome</keyword>
<evidence type="ECO:0000256" key="1">
    <source>
        <dbReference type="SAM" id="MobiDB-lite"/>
    </source>
</evidence>
<dbReference type="AlphaFoldDB" id="A0A5B7HXV5"/>
<feature type="region of interest" description="Disordered" evidence="1">
    <location>
        <begin position="1"/>
        <end position="20"/>
    </location>
</feature>
<evidence type="ECO:0000313" key="3">
    <source>
        <dbReference type="Proteomes" id="UP000324222"/>
    </source>
</evidence>